<dbReference type="SUPFAM" id="SSF52972">
    <property type="entry name" value="ITPase-like"/>
    <property type="match status" value="1"/>
</dbReference>
<dbReference type="EMBL" id="VHJK01000001">
    <property type="protein sequence ID" value="TRD11355.1"/>
    <property type="molecule type" value="Genomic_DNA"/>
</dbReference>
<feature type="active site" description="Proton acceptor" evidence="4">
    <location>
        <position position="80"/>
    </location>
</feature>
<sequence>MTDNSFSPIRLILASKSASRRAMLDAAGVSYDPIPADVDERAIEDALAGSSPAEIAEALSVAKAAALAPDNPHAMVLGSDSLVVVEGERFDKPTSRENAAQHLRFFSGKTIELHSAAALVRNDTCEWSHTDLARLKVRDLSDDFIGHYLDKEWPAVSFTVGVFRIEAMGVQLFEAITGDQFTVLGMPLLPVLGALREHGVLKS</sequence>
<keyword evidence="2 4" id="KW-0378">Hydrolase</keyword>
<evidence type="ECO:0000313" key="5">
    <source>
        <dbReference type="EMBL" id="TRD11355.1"/>
    </source>
</evidence>
<name>A0A547PB44_9SPHN</name>
<dbReference type="Pfam" id="PF02545">
    <property type="entry name" value="Maf"/>
    <property type="match status" value="1"/>
</dbReference>
<comment type="similarity">
    <text evidence="4">Belongs to the Maf family.</text>
</comment>
<comment type="catalytic activity">
    <reaction evidence="4">
        <text>a 2'-deoxyribonucleoside 5'-triphosphate + H2O = a 2'-deoxyribonucleoside 5'-phosphate + diphosphate + H(+)</text>
        <dbReference type="Rhea" id="RHEA:44644"/>
        <dbReference type="ChEBI" id="CHEBI:15377"/>
        <dbReference type="ChEBI" id="CHEBI:15378"/>
        <dbReference type="ChEBI" id="CHEBI:33019"/>
        <dbReference type="ChEBI" id="CHEBI:61560"/>
        <dbReference type="ChEBI" id="CHEBI:65317"/>
        <dbReference type="EC" id="3.6.1.9"/>
    </reaction>
</comment>
<dbReference type="RefSeq" id="WP_142787620.1">
    <property type="nucleotide sequence ID" value="NZ_VHJK01000001.1"/>
</dbReference>
<accession>A0A547PB44</accession>
<dbReference type="CDD" id="cd00555">
    <property type="entry name" value="Maf"/>
    <property type="match status" value="1"/>
</dbReference>
<keyword evidence="3 4" id="KW-0546">Nucleotide metabolism</keyword>
<gene>
    <name evidence="5" type="ORF">FGU71_05480</name>
</gene>
<reference evidence="5 6" key="1">
    <citation type="submission" date="2019-06" db="EMBL/GenBank/DDBJ databases">
        <title>Erythrobacter insulae sp. nov., isolated from a tidal flat.</title>
        <authorList>
            <person name="Yoon J.-H."/>
        </authorList>
    </citation>
    <scope>NUCLEOTIDE SEQUENCE [LARGE SCALE GENOMIC DNA]</scope>
    <source>
        <strain evidence="5 6">JBTF-M21</strain>
    </source>
</reference>
<dbReference type="PIRSF" id="PIRSF006305">
    <property type="entry name" value="Maf"/>
    <property type="match status" value="1"/>
</dbReference>
<dbReference type="InterPro" id="IPR029001">
    <property type="entry name" value="ITPase-like_fam"/>
</dbReference>
<evidence type="ECO:0000313" key="6">
    <source>
        <dbReference type="Proteomes" id="UP000316343"/>
    </source>
</evidence>
<comment type="caution">
    <text evidence="5">The sequence shown here is derived from an EMBL/GenBank/DDBJ whole genome shotgun (WGS) entry which is preliminary data.</text>
</comment>
<comment type="caution">
    <text evidence="4">Lacks conserved residue(s) required for the propagation of feature annotation.</text>
</comment>
<dbReference type="PANTHER" id="PTHR43213">
    <property type="entry name" value="BIFUNCTIONAL DTTP/UTP PYROPHOSPHATASE/METHYLTRANSFERASE PROTEIN-RELATED"/>
    <property type="match status" value="1"/>
</dbReference>
<dbReference type="PANTHER" id="PTHR43213:SF5">
    <property type="entry name" value="BIFUNCTIONAL DTTP_UTP PYROPHOSPHATASE_METHYLTRANSFERASE PROTEIN-RELATED"/>
    <property type="match status" value="1"/>
</dbReference>
<keyword evidence="4" id="KW-0963">Cytoplasm</keyword>
<dbReference type="Gene3D" id="3.90.950.10">
    <property type="match status" value="1"/>
</dbReference>
<evidence type="ECO:0000256" key="4">
    <source>
        <dbReference type="HAMAP-Rule" id="MF_00528"/>
    </source>
</evidence>
<dbReference type="HAMAP" id="MF_00528">
    <property type="entry name" value="Maf"/>
    <property type="match status" value="1"/>
</dbReference>
<comment type="subcellular location">
    <subcellularLocation>
        <location evidence="4">Cytoplasm</location>
    </subcellularLocation>
</comment>
<dbReference type="InterPro" id="IPR003697">
    <property type="entry name" value="Maf-like"/>
</dbReference>
<protein>
    <recommendedName>
        <fullName evidence="4">Nucleoside triphosphate pyrophosphatase</fullName>
        <ecNumber evidence="4">3.6.1.9</ecNumber>
    </recommendedName>
    <alternativeName>
        <fullName evidence="4">Nucleotide pyrophosphatase</fullName>
        <shortName evidence="4">Nucleotide PPase</shortName>
    </alternativeName>
</protein>
<keyword evidence="6" id="KW-1185">Reference proteome</keyword>
<organism evidence="5 6">
    <name type="scientific">Erythrobacter insulae</name>
    <dbReference type="NCBI Taxonomy" id="2584124"/>
    <lineage>
        <taxon>Bacteria</taxon>
        <taxon>Pseudomonadati</taxon>
        <taxon>Pseudomonadota</taxon>
        <taxon>Alphaproteobacteria</taxon>
        <taxon>Sphingomonadales</taxon>
        <taxon>Erythrobacteraceae</taxon>
        <taxon>Erythrobacter/Porphyrobacter group</taxon>
        <taxon>Erythrobacter</taxon>
    </lineage>
</organism>
<dbReference type="EC" id="3.6.1.9" evidence="4"/>
<dbReference type="AlphaFoldDB" id="A0A547PB44"/>
<dbReference type="GO" id="GO:0005737">
    <property type="term" value="C:cytoplasm"/>
    <property type="evidence" value="ECO:0007669"/>
    <property type="project" value="UniProtKB-SubCell"/>
</dbReference>
<comment type="function">
    <text evidence="4">Nucleoside triphosphate pyrophosphatase. May have a dual role in cell division arrest and in preventing the incorporation of modified nucleotides into cellular nucleic acids.</text>
</comment>
<proteinExistence type="inferred from homology"/>
<comment type="catalytic activity">
    <reaction evidence="4">
        <text>a ribonucleoside 5'-triphosphate + H2O = a ribonucleoside 5'-phosphate + diphosphate + H(+)</text>
        <dbReference type="Rhea" id="RHEA:23996"/>
        <dbReference type="ChEBI" id="CHEBI:15377"/>
        <dbReference type="ChEBI" id="CHEBI:15378"/>
        <dbReference type="ChEBI" id="CHEBI:33019"/>
        <dbReference type="ChEBI" id="CHEBI:58043"/>
        <dbReference type="ChEBI" id="CHEBI:61557"/>
        <dbReference type="EC" id="3.6.1.9"/>
    </reaction>
</comment>
<evidence type="ECO:0000256" key="3">
    <source>
        <dbReference type="ARBA" id="ARBA00023080"/>
    </source>
</evidence>
<dbReference type="GO" id="GO:0047429">
    <property type="term" value="F:nucleoside triphosphate diphosphatase activity"/>
    <property type="evidence" value="ECO:0007669"/>
    <property type="project" value="UniProtKB-EC"/>
</dbReference>
<evidence type="ECO:0000256" key="2">
    <source>
        <dbReference type="ARBA" id="ARBA00022801"/>
    </source>
</evidence>
<comment type="cofactor">
    <cofactor evidence="1 4">
        <name>a divalent metal cation</name>
        <dbReference type="ChEBI" id="CHEBI:60240"/>
    </cofactor>
</comment>
<dbReference type="GO" id="GO:0009117">
    <property type="term" value="P:nucleotide metabolic process"/>
    <property type="evidence" value="ECO:0007669"/>
    <property type="project" value="UniProtKB-KW"/>
</dbReference>
<dbReference type="OrthoDB" id="9813962at2"/>
<dbReference type="Proteomes" id="UP000316343">
    <property type="component" value="Unassembled WGS sequence"/>
</dbReference>
<evidence type="ECO:0000256" key="1">
    <source>
        <dbReference type="ARBA" id="ARBA00001968"/>
    </source>
</evidence>